<dbReference type="GO" id="GO:0004197">
    <property type="term" value="F:cysteine-type endopeptidase activity"/>
    <property type="evidence" value="ECO:0007669"/>
    <property type="project" value="InterPro"/>
</dbReference>
<keyword evidence="5" id="KW-0143">Chaperone</keyword>
<keyword evidence="4" id="KW-0067">ATP-binding</keyword>
<evidence type="ECO:0000256" key="2">
    <source>
        <dbReference type="ARBA" id="ARBA00008020"/>
    </source>
</evidence>
<comment type="similarity">
    <text evidence="1">Belongs to the chaperonin (HSP60) family.</text>
</comment>
<dbReference type="Gene3D" id="3.50.7.10">
    <property type="entry name" value="GroEL"/>
    <property type="match status" value="1"/>
</dbReference>
<dbReference type="InterPro" id="IPR029030">
    <property type="entry name" value="Caspase-like_dom_sf"/>
</dbReference>
<dbReference type="Gene3D" id="1.10.560.10">
    <property type="entry name" value="GroEL-like equatorial domain"/>
    <property type="match status" value="2"/>
</dbReference>
<protein>
    <submittedName>
        <fullName evidence="7">Caspase family protein</fullName>
    </submittedName>
</protein>
<dbReference type="InterPro" id="IPR018247">
    <property type="entry name" value="EF_Hand_1_Ca_BS"/>
</dbReference>
<evidence type="ECO:0000256" key="5">
    <source>
        <dbReference type="ARBA" id="ARBA00023186"/>
    </source>
</evidence>
<evidence type="ECO:0000256" key="1">
    <source>
        <dbReference type="ARBA" id="ARBA00006607"/>
    </source>
</evidence>
<proteinExistence type="inferred from homology"/>
<evidence type="ECO:0000256" key="3">
    <source>
        <dbReference type="ARBA" id="ARBA00022741"/>
    </source>
</evidence>
<dbReference type="InterPro" id="IPR001844">
    <property type="entry name" value="Cpn60/GroEL"/>
</dbReference>
<dbReference type="AlphaFoldDB" id="A0AAU2JL81"/>
<dbReference type="Pfam" id="PF00118">
    <property type="entry name" value="Cpn60_TCP1"/>
    <property type="match status" value="1"/>
</dbReference>
<dbReference type="InterPro" id="IPR017998">
    <property type="entry name" value="Chaperone_TCP-1"/>
</dbReference>
<dbReference type="PROSITE" id="PS00018">
    <property type="entry name" value="EF_HAND_1"/>
    <property type="match status" value="1"/>
</dbReference>
<dbReference type="PANTHER" id="PTHR45633">
    <property type="entry name" value="60 KDA HEAT SHOCK PROTEIN, MITOCHONDRIAL"/>
    <property type="match status" value="1"/>
</dbReference>
<gene>
    <name evidence="7" type="ORF">OG327_09170</name>
</gene>
<name>A0AAU2JL81_9ACTN</name>
<dbReference type="GO" id="GO:0140662">
    <property type="term" value="F:ATP-dependent protein folding chaperone"/>
    <property type="evidence" value="ECO:0007669"/>
    <property type="project" value="InterPro"/>
</dbReference>
<feature type="domain" description="Peptidase C14 caspase" evidence="6">
    <location>
        <begin position="5"/>
        <end position="232"/>
    </location>
</feature>
<dbReference type="SUPFAM" id="SSF52129">
    <property type="entry name" value="Caspase-like"/>
    <property type="match status" value="1"/>
</dbReference>
<dbReference type="NCBIfam" id="NF047832">
    <property type="entry name" value="caspase_w_EACC1"/>
    <property type="match status" value="1"/>
</dbReference>
<dbReference type="InterPro" id="IPR011600">
    <property type="entry name" value="Pept_C14_caspase"/>
</dbReference>
<keyword evidence="3" id="KW-0547">Nucleotide-binding</keyword>
<dbReference type="SUPFAM" id="SSF48592">
    <property type="entry name" value="GroEL equatorial domain-like"/>
    <property type="match status" value="1"/>
</dbReference>
<dbReference type="Gene3D" id="3.40.50.1460">
    <property type="match status" value="1"/>
</dbReference>
<evidence type="ECO:0000313" key="7">
    <source>
        <dbReference type="EMBL" id="WTU73495.1"/>
    </source>
</evidence>
<dbReference type="SUPFAM" id="SSF52029">
    <property type="entry name" value="GroEL apical domain-like"/>
    <property type="match status" value="1"/>
</dbReference>
<organism evidence="7">
    <name type="scientific">Streptomyces sp. NBC_00049</name>
    <dbReference type="NCBI Taxonomy" id="2903617"/>
    <lineage>
        <taxon>Bacteria</taxon>
        <taxon>Bacillati</taxon>
        <taxon>Actinomycetota</taxon>
        <taxon>Actinomycetes</taxon>
        <taxon>Kitasatosporales</taxon>
        <taxon>Streptomycetaceae</taxon>
        <taxon>Streptomyces</taxon>
    </lineage>
</organism>
<sequence length="737" mass="77530">MAVREALVIGTSSYEDTRLNRLRSPGLDAMELSGVLSDPAIGGYAVRPVIDQSAHVVQREIERFFRARRPDDQLLLYLSCHGIKDARLQLYFAASDTDRDLLDSTSVPAAFVNGQLTRCASRKILVLLDCCYSGAFRPGGAKSADTAVHLLEEFKDTGVAVITATDALQQAWEGDGPVTDTGLGGLSVFTASAVEGLRSGRADRDGDGWVSVEDLYGHVREDMLARDARQNPLRWILGGQGTLKIARSAAGGVSDRPLPLPRSLPALGGLGTALLAGITPAASVLRRTLGPVPRPVLLTGKDGMPYAGTDTREIVAALPTEPGYAATGTGILRGLVAEQYRVSRDGTATAAVVFESVLRGLQPALARGTDPIVLARALPPLITVLEGRLGRFNELLRQETSGRLTAALTAVCADEEIGDTVGRALLRTGTEGAVTVTESVGFGLTLAVCDGHSMAAGYLSPYFTTDEENEEAVLRGAKVLLCAEPLTGVRDVLPALELVAQAGRSVLVVAPEVGGELLTVLAEHARRGTLAPVAVPLPHPLLADLSAFTGAFVFASAADIRACEPGHLGHARRVVSTRSRTVLTGGAGRAAATVKVGEIAVGGMREDEVRRRTALVRRTVHTGQDALTYGLLPGGALALAAIGPGLGPMGVPAEQDVAEALGRALAEPLLALARNRGEPDPEGVLRRVRAEWPEVVYHAVSGSFHPYQRAGVWASTATTWRMLHAVEAAVLEYLSVI</sequence>
<dbReference type="InterPro" id="IPR027410">
    <property type="entry name" value="TCP-1-like_intermed_sf"/>
</dbReference>
<evidence type="ECO:0000256" key="4">
    <source>
        <dbReference type="ARBA" id="ARBA00022840"/>
    </source>
</evidence>
<dbReference type="Pfam" id="PF00656">
    <property type="entry name" value="Peptidase_C14"/>
    <property type="match status" value="1"/>
</dbReference>
<reference evidence="7" key="1">
    <citation type="submission" date="2022-10" db="EMBL/GenBank/DDBJ databases">
        <title>The complete genomes of actinobacterial strains from the NBC collection.</title>
        <authorList>
            <person name="Joergensen T.S."/>
            <person name="Alvarez Arevalo M."/>
            <person name="Sterndorff E.B."/>
            <person name="Faurdal D."/>
            <person name="Vuksanovic O."/>
            <person name="Mourched A.-S."/>
            <person name="Charusanti P."/>
            <person name="Shaw S."/>
            <person name="Blin K."/>
            <person name="Weber T."/>
        </authorList>
    </citation>
    <scope>NUCLEOTIDE SEQUENCE</scope>
    <source>
        <strain evidence="7">NBC_00049</strain>
    </source>
</reference>
<dbReference type="GO" id="GO:0042026">
    <property type="term" value="P:protein refolding"/>
    <property type="evidence" value="ECO:0007669"/>
    <property type="project" value="InterPro"/>
</dbReference>
<dbReference type="InterPro" id="IPR002423">
    <property type="entry name" value="Cpn60/GroEL/TCP-1"/>
</dbReference>
<evidence type="ECO:0000259" key="6">
    <source>
        <dbReference type="Pfam" id="PF00656"/>
    </source>
</evidence>
<dbReference type="GO" id="GO:0006508">
    <property type="term" value="P:proteolysis"/>
    <property type="evidence" value="ECO:0007669"/>
    <property type="project" value="InterPro"/>
</dbReference>
<dbReference type="EMBL" id="CP108264">
    <property type="protein sequence ID" value="WTU73495.1"/>
    <property type="molecule type" value="Genomic_DNA"/>
</dbReference>
<dbReference type="PRINTS" id="PR00304">
    <property type="entry name" value="TCOMPLEXTCP1"/>
</dbReference>
<comment type="similarity">
    <text evidence="2">Belongs to the TCP-1 chaperonin family.</text>
</comment>
<dbReference type="Gene3D" id="3.30.260.10">
    <property type="entry name" value="TCP-1-like chaperonin intermediate domain"/>
    <property type="match status" value="2"/>
</dbReference>
<dbReference type="GO" id="GO:0005524">
    <property type="term" value="F:ATP binding"/>
    <property type="evidence" value="ECO:0007669"/>
    <property type="project" value="UniProtKB-KW"/>
</dbReference>
<dbReference type="InterPro" id="IPR027409">
    <property type="entry name" value="GroEL-like_apical_dom_sf"/>
</dbReference>
<dbReference type="InterPro" id="IPR027413">
    <property type="entry name" value="GROEL-like_equatorial_sf"/>
</dbReference>
<accession>A0AAU2JL81</accession>